<evidence type="ECO:0000313" key="5">
    <source>
        <dbReference type="EMBL" id="KIO31863.1"/>
    </source>
</evidence>
<reference evidence="6" key="2">
    <citation type="submission" date="2015-01" db="EMBL/GenBank/DDBJ databases">
        <title>Evolutionary Origins and Diversification of the Mycorrhizal Mutualists.</title>
        <authorList>
            <consortium name="DOE Joint Genome Institute"/>
            <consortium name="Mycorrhizal Genomics Consortium"/>
            <person name="Kohler A."/>
            <person name="Kuo A."/>
            <person name="Nagy L.G."/>
            <person name="Floudas D."/>
            <person name="Copeland A."/>
            <person name="Barry K.W."/>
            <person name="Cichocki N."/>
            <person name="Veneault-Fourrey C."/>
            <person name="LaButti K."/>
            <person name="Lindquist E.A."/>
            <person name="Lipzen A."/>
            <person name="Lundell T."/>
            <person name="Morin E."/>
            <person name="Murat C."/>
            <person name="Riley R."/>
            <person name="Ohm R."/>
            <person name="Sun H."/>
            <person name="Tunlid A."/>
            <person name="Henrissat B."/>
            <person name="Grigoriev I.V."/>
            <person name="Hibbett D.S."/>
            <person name="Martin F."/>
        </authorList>
    </citation>
    <scope>NUCLEOTIDE SEQUENCE [LARGE SCALE GENOMIC DNA]</scope>
    <source>
        <strain evidence="6">MUT 4182</strain>
    </source>
</reference>
<feature type="region of interest" description="Disordered" evidence="3">
    <location>
        <begin position="389"/>
        <end position="606"/>
    </location>
</feature>
<comment type="subcellular location">
    <subcellularLocation>
        <location evidence="1">Nucleus</location>
    </subcellularLocation>
</comment>
<keyword evidence="6" id="KW-1185">Reference proteome</keyword>
<sequence>MDASAKEKQEDPAVASIWTNTKLAPSVLIRILLHSLRHIDFYSYLLPLHRLWPLPNMDPGPSKPALLKAETRPITERWEVPFVYGFIVKFAPGLRKKHGLNTPMDFEDALLASGPSLALTGVLEQFLHNLWWKQAKTKCDCRPDAIERTLVALFNHYCTLKEHSTMLWSKTEGKNVNPLSDGVGFYSLNSSTKLRILRQLVEWQLTHCDSVKAQIDFAWGVKHGGHLKGKQPEQQKATTKAPKEPKAKGVPTAAEVEVVEATRLKEQLEIRPIGTDCDKKRYWAVDDSPRVWMSGNPWKNPCDMITVSSTRSELTSLEASIRSSQPAAEPGPKVKRGRFALAHDDLLVKLEEHFPRVDEELIRVERAARKQRAKQAAEERFAELAAMRETRSARTSRKQVDYRAIEKGNGQVDGDEDEEILNDEDDETGTLSEYEDEAITTRRSSRQSSRSAKTSRASSSAPSLIGQKRKSNPTSENSLEWRGERRSSRISSGRFQVDCEEDDEQVDHLSIPENAPVQRVLKKRRIMSDEPESEKIASTATSAKQTIGSPFGGTQRAEPRTAAIGLVAEGSTDGETPSLVSDRKTPGLGWSDSSSLSSLSDSEEDF</sequence>
<proteinExistence type="predicted"/>
<dbReference type="Pfam" id="PF15612">
    <property type="entry name" value="WHIM1"/>
    <property type="match status" value="1"/>
</dbReference>
<evidence type="ECO:0000313" key="6">
    <source>
        <dbReference type="Proteomes" id="UP000054248"/>
    </source>
</evidence>
<feature type="domain" description="WHIM1" evidence="4">
    <location>
        <begin position="175"/>
        <end position="216"/>
    </location>
</feature>
<dbReference type="PANTHER" id="PTHR42107">
    <property type="entry name" value="YALI0D24453P"/>
    <property type="match status" value="1"/>
</dbReference>
<dbReference type="Proteomes" id="UP000054248">
    <property type="component" value="Unassembled WGS sequence"/>
</dbReference>
<dbReference type="GO" id="GO:0005634">
    <property type="term" value="C:nucleus"/>
    <property type="evidence" value="ECO:0007669"/>
    <property type="project" value="UniProtKB-SubCell"/>
</dbReference>
<dbReference type="PANTHER" id="PTHR42107:SF1">
    <property type="entry name" value="WHIM1 DOMAIN-CONTAINING PROTEIN"/>
    <property type="match status" value="1"/>
</dbReference>
<dbReference type="OrthoDB" id="205403at2759"/>
<feature type="compositionally biased region" description="Polar residues" evidence="3">
    <location>
        <begin position="536"/>
        <end position="548"/>
    </location>
</feature>
<keyword evidence="2" id="KW-0539">Nucleus</keyword>
<dbReference type="STRING" id="1051891.A0A0C3LD74"/>
<feature type="region of interest" description="Disordered" evidence="3">
    <location>
        <begin position="226"/>
        <end position="249"/>
    </location>
</feature>
<evidence type="ECO:0000256" key="3">
    <source>
        <dbReference type="SAM" id="MobiDB-lite"/>
    </source>
</evidence>
<evidence type="ECO:0000256" key="2">
    <source>
        <dbReference type="ARBA" id="ARBA00023242"/>
    </source>
</evidence>
<accession>A0A0C3LD74</accession>
<feature type="compositionally biased region" description="Low complexity" evidence="3">
    <location>
        <begin position="446"/>
        <end position="463"/>
    </location>
</feature>
<feature type="compositionally biased region" description="Basic and acidic residues" evidence="3">
    <location>
        <begin position="389"/>
        <end position="406"/>
    </location>
</feature>
<name>A0A0C3LD74_9AGAM</name>
<dbReference type="InterPro" id="IPR028942">
    <property type="entry name" value="WHIM1_dom"/>
</dbReference>
<organism evidence="5 6">
    <name type="scientific">Tulasnella calospora MUT 4182</name>
    <dbReference type="NCBI Taxonomy" id="1051891"/>
    <lineage>
        <taxon>Eukaryota</taxon>
        <taxon>Fungi</taxon>
        <taxon>Dikarya</taxon>
        <taxon>Basidiomycota</taxon>
        <taxon>Agaricomycotina</taxon>
        <taxon>Agaricomycetes</taxon>
        <taxon>Cantharellales</taxon>
        <taxon>Tulasnellaceae</taxon>
        <taxon>Tulasnella</taxon>
    </lineage>
</organism>
<feature type="compositionally biased region" description="Acidic residues" evidence="3">
    <location>
        <begin position="413"/>
        <end position="438"/>
    </location>
</feature>
<gene>
    <name evidence="5" type="ORF">M407DRAFT_19129</name>
</gene>
<dbReference type="HOGENOM" id="CLU_450698_0_0_1"/>
<feature type="compositionally biased region" description="Low complexity" evidence="3">
    <location>
        <begin position="591"/>
        <end position="600"/>
    </location>
</feature>
<reference evidence="5 6" key="1">
    <citation type="submission" date="2014-04" db="EMBL/GenBank/DDBJ databases">
        <authorList>
            <consortium name="DOE Joint Genome Institute"/>
            <person name="Kuo A."/>
            <person name="Girlanda M."/>
            <person name="Perotto S."/>
            <person name="Kohler A."/>
            <person name="Nagy L.G."/>
            <person name="Floudas D."/>
            <person name="Copeland A."/>
            <person name="Barry K.W."/>
            <person name="Cichocki N."/>
            <person name="Veneault-Fourrey C."/>
            <person name="LaButti K."/>
            <person name="Lindquist E.A."/>
            <person name="Lipzen A."/>
            <person name="Lundell T."/>
            <person name="Morin E."/>
            <person name="Murat C."/>
            <person name="Sun H."/>
            <person name="Tunlid A."/>
            <person name="Henrissat B."/>
            <person name="Grigoriev I.V."/>
            <person name="Hibbett D.S."/>
            <person name="Martin F."/>
            <person name="Nordberg H.P."/>
            <person name="Cantor M.N."/>
            <person name="Hua S.X."/>
        </authorList>
    </citation>
    <scope>NUCLEOTIDE SEQUENCE [LARGE SCALE GENOMIC DNA]</scope>
    <source>
        <strain evidence="5 6">MUT 4182</strain>
    </source>
</reference>
<evidence type="ECO:0000256" key="1">
    <source>
        <dbReference type="ARBA" id="ARBA00004123"/>
    </source>
</evidence>
<dbReference type="AlphaFoldDB" id="A0A0C3LD74"/>
<evidence type="ECO:0000259" key="4">
    <source>
        <dbReference type="Pfam" id="PF15612"/>
    </source>
</evidence>
<dbReference type="EMBL" id="KN822959">
    <property type="protein sequence ID" value="KIO31863.1"/>
    <property type="molecule type" value="Genomic_DNA"/>
</dbReference>
<protein>
    <recommendedName>
        <fullName evidence="4">WHIM1 domain-containing protein</fullName>
    </recommendedName>
</protein>